<dbReference type="InterPro" id="IPR029299">
    <property type="entry name" value="ALMS_motif"/>
</dbReference>
<feature type="compositionally biased region" description="Basic residues" evidence="4">
    <location>
        <begin position="348"/>
        <end position="357"/>
    </location>
</feature>
<evidence type="ECO:0000259" key="5">
    <source>
        <dbReference type="Pfam" id="PF15309"/>
    </source>
</evidence>
<dbReference type="Proteomes" id="UP000663832">
    <property type="component" value="Unassembled WGS sequence"/>
</dbReference>
<keyword evidence="8" id="KW-1185">Reference proteome</keyword>
<feature type="region of interest" description="Disordered" evidence="4">
    <location>
        <begin position="263"/>
        <end position="295"/>
    </location>
</feature>
<feature type="region of interest" description="Disordered" evidence="4">
    <location>
        <begin position="38"/>
        <end position="123"/>
    </location>
</feature>
<comment type="subcellular location">
    <subcellularLocation>
        <location evidence="1">Cytoplasm</location>
        <location evidence="1">Cytoskeleton</location>
        <location evidence="1">Microtubule organizing center</location>
        <location evidence="1">Centrosome</location>
    </subcellularLocation>
</comment>
<evidence type="ECO:0000256" key="2">
    <source>
        <dbReference type="ARBA" id="ARBA00022490"/>
    </source>
</evidence>
<dbReference type="GO" id="GO:0005813">
    <property type="term" value="C:centrosome"/>
    <property type="evidence" value="ECO:0007669"/>
    <property type="project" value="UniProtKB-SubCell"/>
</dbReference>
<dbReference type="GO" id="GO:0005814">
    <property type="term" value="C:centriole"/>
    <property type="evidence" value="ECO:0007669"/>
    <property type="project" value="TreeGrafter"/>
</dbReference>
<dbReference type="GO" id="GO:0005829">
    <property type="term" value="C:cytosol"/>
    <property type="evidence" value="ECO:0007669"/>
    <property type="project" value="TreeGrafter"/>
</dbReference>
<evidence type="ECO:0000313" key="8">
    <source>
        <dbReference type="Proteomes" id="UP000663832"/>
    </source>
</evidence>
<dbReference type="EMBL" id="CAJNOI010001705">
    <property type="protein sequence ID" value="CAF1433472.1"/>
    <property type="molecule type" value="Genomic_DNA"/>
</dbReference>
<evidence type="ECO:0000313" key="7">
    <source>
        <dbReference type="EMBL" id="CAF1625169.1"/>
    </source>
</evidence>
<feature type="region of interest" description="Disordered" evidence="4">
    <location>
        <begin position="205"/>
        <end position="243"/>
    </location>
</feature>
<feature type="region of interest" description="Disordered" evidence="4">
    <location>
        <begin position="324"/>
        <end position="369"/>
    </location>
</feature>
<feature type="compositionally biased region" description="Basic and acidic residues" evidence="4">
    <location>
        <begin position="268"/>
        <end position="278"/>
    </location>
</feature>
<comment type="caution">
    <text evidence="6">The sequence shown here is derived from an EMBL/GenBank/DDBJ whole genome shotgun (WGS) entry which is preliminary data.</text>
</comment>
<evidence type="ECO:0000256" key="1">
    <source>
        <dbReference type="ARBA" id="ARBA00004300"/>
    </source>
</evidence>
<organism evidence="6 9">
    <name type="scientific">Adineta steineri</name>
    <dbReference type="NCBI Taxonomy" id="433720"/>
    <lineage>
        <taxon>Eukaryota</taxon>
        <taxon>Metazoa</taxon>
        <taxon>Spiralia</taxon>
        <taxon>Gnathifera</taxon>
        <taxon>Rotifera</taxon>
        <taxon>Eurotatoria</taxon>
        <taxon>Bdelloidea</taxon>
        <taxon>Adinetida</taxon>
        <taxon>Adinetidae</taxon>
        <taxon>Adineta</taxon>
    </lineage>
</organism>
<reference evidence="6" key="1">
    <citation type="submission" date="2021-02" db="EMBL/GenBank/DDBJ databases">
        <authorList>
            <person name="Nowell W R."/>
        </authorList>
    </citation>
    <scope>NUCLEOTIDE SEQUENCE</scope>
</reference>
<dbReference type="PANTHER" id="PTHR21553:SF36">
    <property type="entry name" value="ALMS1 CENTROSOME AND BASAL BODY-ASSOCIATED PROTEIN-RELATED"/>
    <property type="match status" value="1"/>
</dbReference>
<proteinExistence type="predicted"/>
<feature type="region of interest" description="Disordered" evidence="4">
    <location>
        <begin position="1"/>
        <end position="22"/>
    </location>
</feature>
<protein>
    <recommendedName>
        <fullName evidence="5">ALMS motif domain-containing protein</fullName>
    </recommendedName>
</protein>
<dbReference type="PANTHER" id="PTHR21553">
    <property type="entry name" value="ALMS1-RELATED"/>
    <property type="match status" value="1"/>
</dbReference>
<dbReference type="OrthoDB" id="10038958at2759"/>
<evidence type="ECO:0000256" key="4">
    <source>
        <dbReference type="SAM" id="MobiDB-lite"/>
    </source>
</evidence>
<sequence length="524" mass="62279">MSESARTTQSIDQSPTSQSVEVLEEIVRNCQRNEERLHELERHTRHERKKAERLLQETFRARQDRESRTTSAVDYNTNDDNSHADDQKYKQRTSSKEFFVSLDDDNDTNENHHRQQTHHNNKTLKQDKHLLARVEKLLAGDGTTTSSEMMSSQERQKRILKKPITPPIEDDLDEQISNHNHEYRHLPSACSIENDLSTVDRLLSERTPNHHHHQRIKSDDKINREKQTKKTHNNYKDENHKDLIDKNDQQFYRRLDNYVQTGRFVSPESEKQTAKIDETSQYPSRPTTTKITNKDEELNDLARRCENLLGRLHAERNRAYMLEKSTHRHDSYRPQTTHSSSSHDLDRHYHHHHHHRSISPTPSLPSEPTPLSLQQALELLRPEFISRSRQRARRVRLLREEREHNAEIDRERRQMLRFSCSSWCAKPTKRATSAPSTRSNLAYTIPYHQPDSSRIPLTYGQMKRATKKKYEQLPEVTDRRRQNQMDELRRRNYLRAKVFRTRLRQHVARHGRTNIDESLTMIET</sequence>
<accession>A0A815NI38</accession>
<dbReference type="GO" id="GO:0046599">
    <property type="term" value="P:regulation of centriole replication"/>
    <property type="evidence" value="ECO:0007669"/>
    <property type="project" value="TreeGrafter"/>
</dbReference>
<dbReference type="GO" id="GO:0008017">
    <property type="term" value="F:microtubule binding"/>
    <property type="evidence" value="ECO:0007669"/>
    <property type="project" value="TreeGrafter"/>
</dbReference>
<name>A0A815NI38_9BILA</name>
<evidence type="ECO:0000313" key="9">
    <source>
        <dbReference type="Proteomes" id="UP000663877"/>
    </source>
</evidence>
<dbReference type="Proteomes" id="UP000663877">
    <property type="component" value="Unassembled WGS sequence"/>
</dbReference>
<feature type="compositionally biased region" description="Polar residues" evidence="4">
    <location>
        <begin position="279"/>
        <end position="291"/>
    </location>
</feature>
<feature type="compositionally biased region" description="Polar residues" evidence="4">
    <location>
        <begin position="1"/>
        <end position="20"/>
    </location>
</feature>
<evidence type="ECO:0000256" key="3">
    <source>
        <dbReference type="ARBA" id="ARBA00023212"/>
    </source>
</evidence>
<keyword evidence="3" id="KW-0206">Cytoskeleton</keyword>
<dbReference type="Pfam" id="PF15309">
    <property type="entry name" value="ALMS_motif"/>
    <property type="match status" value="1"/>
</dbReference>
<feature type="compositionally biased region" description="Polar residues" evidence="4">
    <location>
        <begin position="69"/>
        <end position="79"/>
    </location>
</feature>
<feature type="domain" description="ALMS motif" evidence="5">
    <location>
        <begin position="369"/>
        <end position="509"/>
    </location>
</feature>
<evidence type="ECO:0000313" key="6">
    <source>
        <dbReference type="EMBL" id="CAF1433472.1"/>
    </source>
</evidence>
<feature type="compositionally biased region" description="Basic and acidic residues" evidence="4">
    <location>
        <begin position="38"/>
        <end position="68"/>
    </location>
</feature>
<gene>
    <name evidence="6" type="ORF">BJG266_LOCUS39472</name>
    <name evidence="7" type="ORF">QVE165_LOCUS56371</name>
</gene>
<feature type="compositionally biased region" description="Basic and acidic residues" evidence="4">
    <location>
        <begin position="80"/>
        <end position="89"/>
    </location>
</feature>
<keyword evidence="2" id="KW-0963">Cytoplasm</keyword>
<dbReference type="EMBL" id="CAJNOM010002037">
    <property type="protein sequence ID" value="CAF1625169.1"/>
    <property type="molecule type" value="Genomic_DNA"/>
</dbReference>
<dbReference type="AlphaFoldDB" id="A0A815NI38"/>
<feature type="compositionally biased region" description="Basic and acidic residues" evidence="4">
    <location>
        <begin position="216"/>
        <end position="243"/>
    </location>
</feature>